<accession>A0A1F7UT57</accession>
<evidence type="ECO:0000256" key="1">
    <source>
        <dbReference type="ARBA" id="ARBA00022553"/>
    </source>
</evidence>
<keyword evidence="1" id="KW-0597">Phosphoprotein</keyword>
<dbReference type="EMBL" id="MGEJ01000006">
    <property type="protein sequence ID" value="OGL81445.1"/>
    <property type="molecule type" value="Genomic_DNA"/>
</dbReference>
<comment type="caution">
    <text evidence="2">Lacks conserved residue(s) required for the propagation of feature annotation.</text>
</comment>
<dbReference type="GO" id="GO:0000160">
    <property type="term" value="P:phosphorelay signal transduction system"/>
    <property type="evidence" value="ECO:0007669"/>
    <property type="project" value="InterPro"/>
</dbReference>
<organism evidence="4 5">
    <name type="scientific">Candidatus Uhrbacteria bacterium RIFCSPLOWO2_01_FULL_47_24</name>
    <dbReference type="NCBI Taxonomy" id="1802401"/>
    <lineage>
        <taxon>Bacteria</taxon>
        <taxon>Candidatus Uhriibacteriota</taxon>
    </lineage>
</organism>
<evidence type="ECO:0000256" key="2">
    <source>
        <dbReference type="PROSITE-ProRule" id="PRU00169"/>
    </source>
</evidence>
<dbReference type="PROSITE" id="PS50110">
    <property type="entry name" value="RESPONSE_REGULATORY"/>
    <property type="match status" value="1"/>
</dbReference>
<protein>
    <recommendedName>
        <fullName evidence="3">Response regulatory domain-containing protein</fullName>
    </recommendedName>
</protein>
<dbReference type="SUPFAM" id="SSF52172">
    <property type="entry name" value="CheY-like"/>
    <property type="match status" value="1"/>
</dbReference>
<proteinExistence type="predicted"/>
<gene>
    <name evidence="4" type="ORF">A3B21_03480</name>
</gene>
<dbReference type="STRING" id="1802401.A3B21_03480"/>
<dbReference type="InterPro" id="IPR011006">
    <property type="entry name" value="CheY-like_superfamily"/>
</dbReference>
<evidence type="ECO:0000313" key="4">
    <source>
        <dbReference type="EMBL" id="OGL81445.1"/>
    </source>
</evidence>
<dbReference type="Proteomes" id="UP000176897">
    <property type="component" value="Unassembled WGS sequence"/>
</dbReference>
<dbReference type="Pfam" id="PF00072">
    <property type="entry name" value="Response_reg"/>
    <property type="match status" value="1"/>
</dbReference>
<feature type="domain" description="Response regulatory" evidence="3">
    <location>
        <begin position="11"/>
        <end position="127"/>
    </location>
</feature>
<dbReference type="SMART" id="SM00448">
    <property type="entry name" value="REC"/>
    <property type="match status" value="1"/>
</dbReference>
<dbReference type="PANTHER" id="PTHR44591:SF23">
    <property type="entry name" value="CHEY SUBFAMILY"/>
    <property type="match status" value="1"/>
</dbReference>
<evidence type="ECO:0000313" key="5">
    <source>
        <dbReference type="Proteomes" id="UP000176897"/>
    </source>
</evidence>
<reference evidence="4 5" key="1">
    <citation type="journal article" date="2016" name="Nat. Commun.">
        <title>Thousands of microbial genomes shed light on interconnected biogeochemical processes in an aquifer system.</title>
        <authorList>
            <person name="Anantharaman K."/>
            <person name="Brown C.T."/>
            <person name="Hug L.A."/>
            <person name="Sharon I."/>
            <person name="Castelle C.J."/>
            <person name="Probst A.J."/>
            <person name="Thomas B.C."/>
            <person name="Singh A."/>
            <person name="Wilkins M.J."/>
            <person name="Karaoz U."/>
            <person name="Brodie E.L."/>
            <person name="Williams K.H."/>
            <person name="Hubbard S.S."/>
            <person name="Banfield J.F."/>
        </authorList>
    </citation>
    <scope>NUCLEOTIDE SEQUENCE [LARGE SCALE GENOMIC DNA]</scope>
</reference>
<dbReference type="Gene3D" id="3.40.50.2300">
    <property type="match status" value="1"/>
</dbReference>
<evidence type="ECO:0000259" key="3">
    <source>
        <dbReference type="PROSITE" id="PS50110"/>
    </source>
</evidence>
<dbReference type="AlphaFoldDB" id="A0A1F7UT57"/>
<dbReference type="InterPro" id="IPR001789">
    <property type="entry name" value="Sig_transdc_resp-reg_receiver"/>
</dbReference>
<dbReference type="PANTHER" id="PTHR44591">
    <property type="entry name" value="STRESS RESPONSE REGULATOR PROTEIN 1"/>
    <property type="match status" value="1"/>
</dbReference>
<sequence>MLFGKRPKKPKLLILEDDALLIQMVSKRFHDEGFDVTALMSGTEALGTAKKILPDIILMNLILPGLDGFAVLKQLKADSKTKRIPVVVMSELEQAADAKSAKALGAEAYFLKTHTEFDKIVEAIKKRVK</sequence>
<name>A0A1F7UT57_9BACT</name>
<dbReference type="InterPro" id="IPR050595">
    <property type="entry name" value="Bact_response_regulator"/>
</dbReference>
<comment type="caution">
    <text evidence="4">The sequence shown here is derived from an EMBL/GenBank/DDBJ whole genome shotgun (WGS) entry which is preliminary data.</text>
</comment>